<evidence type="ECO:0000313" key="2">
    <source>
        <dbReference type="Proteomes" id="UP001153332"/>
    </source>
</evidence>
<dbReference type="Proteomes" id="UP001153332">
    <property type="component" value="Unassembled WGS sequence"/>
</dbReference>
<evidence type="ECO:0000313" key="1">
    <source>
        <dbReference type="EMBL" id="KAJ8133088.1"/>
    </source>
</evidence>
<name>A0ACC2K0X2_9PEZI</name>
<sequence>MVFHQAVQLAKSYNETIEPEEEAEAWYSGPVMKYWSLCFPIQLKPGAIGVSGNVAQRLHKEEPRALTSTATFRFIEPKTRLRIPFVPLSPPCLQPHVASMLGGYQVAMSSVAFTAGDAAATARSFIYREPGGCLLVANPPADLDDSSGEARVRYVSNVHGIGCKDPGSGGLEALDGALSHTADLQMKLYFFWLPPVLQIVIFFVSGFNLLVALIAIPHKPAYQLLHHIEWQEVSIMESGRSRRKRLSRRKDGPAFEFIGIAGSSSSIEPHTEEARVIIRRQAARSGRQKHLRESTSQNQAESTSAIPQVEDRAHEKINIPPWTQHARPAIQPSIHGYETMRVAYNFDITALDSFIDVDLAVKAFSLLQDHPTSPAAFLQKDSSSFLAYLPSRYGSKPFLDDAMHCVAAKAAQMLGHSTTKTLPSKLHMKALRSLCCTMRNDPTCITDIYCATRLLVLYELISEMYKKESSMFEAQEWQHFFDRAASMETDVNAHYWWKFFGCMTYLPGVMKDARALFSETSLDPFTYSSRSFSILQRAKNMYQALNDSHVLYQHSASQPRSLLDLPNPANVESTDRVRLQGFLLYPAMFILRLQATLSFSEVDRAMGEEEAQMLAAQTLLIEKIARNSDPTMAWHLEQRNSLPYSIIRTREEWLPINERGENWEELKTFLAERWLLWEDSYNGAVMVKELERLQVEN</sequence>
<gene>
    <name evidence="1" type="ORF">O1611_g535</name>
</gene>
<reference evidence="1" key="1">
    <citation type="submission" date="2022-12" db="EMBL/GenBank/DDBJ databases">
        <title>Genome Sequence of Lasiodiplodia mahajangana.</title>
        <authorList>
            <person name="Buettner E."/>
        </authorList>
    </citation>
    <scope>NUCLEOTIDE SEQUENCE</scope>
    <source>
        <strain evidence="1">VT137</strain>
    </source>
</reference>
<comment type="caution">
    <text evidence="1">The sequence shown here is derived from an EMBL/GenBank/DDBJ whole genome shotgun (WGS) entry which is preliminary data.</text>
</comment>
<organism evidence="1 2">
    <name type="scientific">Lasiodiplodia mahajangana</name>
    <dbReference type="NCBI Taxonomy" id="1108764"/>
    <lineage>
        <taxon>Eukaryota</taxon>
        <taxon>Fungi</taxon>
        <taxon>Dikarya</taxon>
        <taxon>Ascomycota</taxon>
        <taxon>Pezizomycotina</taxon>
        <taxon>Dothideomycetes</taxon>
        <taxon>Dothideomycetes incertae sedis</taxon>
        <taxon>Botryosphaeriales</taxon>
        <taxon>Botryosphaeriaceae</taxon>
        <taxon>Lasiodiplodia</taxon>
    </lineage>
</organism>
<protein>
    <submittedName>
        <fullName evidence="1">Uncharacterized protein</fullName>
    </submittedName>
</protein>
<keyword evidence="2" id="KW-1185">Reference proteome</keyword>
<dbReference type="EMBL" id="JAPUUL010000046">
    <property type="protein sequence ID" value="KAJ8133088.1"/>
    <property type="molecule type" value="Genomic_DNA"/>
</dbReference>
<proteinExistence type="predicted"/>
<accession>A0ACC2K0X2</accession>